<dbReference type="AlphaFoldDB" id="E6SPJ7"/>
<dbReference type="RefSeq" id="WP_013546499.1">
    <property type="nucleotide sequence ID" value="NC_014933.1"/>
</dbReference>
<dbReference type="Proteomes" id="UP000008630">
    <property type="component" value="Chromosome"/>
</dbReference>
<reference key="1">
    <citation type="submission" date="2010-11" db="EMBL/GenBank/DDBJ databases">
        <title>The complete genome of Bacteroides helcogenes P 36-108.</title>
        <authorList>
            <consortium name="US DOE Joint Genome Institute (JGI-PGF)"/>
            <person name="Lucas S."/>
            <person name="Copeland A."/>
            <person name="Lapidus A."/>
            <person name="Bruce D."/>
            <person name="Goodwin L."/>
            <person name="Pitluck S."/>
            <person name="Kyrpides N."/>
            <person name="Mavromatis K."/>
            <person name="Ivanova N."/>
            <person name="Zeytun A."/>
            <person name="Brettin T."/>
            <person name="Detter J.C."/>
            <person name="Tapia R."/>
            <person name="Han C."/>
            <person name="Land M."/>
            <person name="Hauser L."/>
            <person name="Markowitz V."/>
            <person name="Cheng J.-F."/>
            <person name="Hugenholtz P."/>
            <person name="Woyke T."/>
            <person name="Wu D."/>
            <person name="Gronow S."/>
            <person name="Wellnitz S."/>
            <person name="Brambilla E."/>
            <person name="Klenk H.-P."/>
            <person name="Eisen J.A."/>
        </authorList>
    </citation>
    <scope>NUCLEOTIDE SEQUENCE</scope>
    <source>
        <strain>P 36-108</strain>
    </source>
</reference>
<keyword evidence="2" id="KW-1185">Reference proteome</keyword>
<dbReference type="PATRIC" id="fig|693979.3.peg.926"/>
<dbReference type="Gene3D" id="3.80.10.10">
    <property type="entry name" value="Ribonuclease Inhibitor"/>
    <property type="match status" value="1"/>
</dbReference>
<dbReference type="InterPro" id="IPR032675">
    <property type="entry name" value="LRR_dom_sf"/>
</dbReference>
<protein>
    <recommendedName>
        <fullName evidence="3">PKD domain-containing protein</fullName>
    </recommendedName>
</protein>
<evidence type="ECO:0000313" key="2">
    <source>
        <dbReference type="Proteomes" id="UP000008630"/>
    </source>
</evidence>
<gene>
    <name evidence="1" type="ordered locus">Bache_0869</name>
</gene>
<dbReference type="KEGG" id="bhl:Bache_0869"/>
<reference evidence="1 2" key="2">
    <citation type="journal article" date="2011" name="Stand. Genomic Sci.">
        <title>Complete genome sequence of Bacteroides helcogenes type strain (P 36-108).</title>
        <authorList>
            <person name="Pati A."/>
            <person name="Gronow S."/>
            <person name="Zeytun A."/>
            <person name="Lapidus A."/>
            <person name="Nolan M."/>
            <person name="Hammon N."/>
            <person name="Deshpande S."/>
            <person name="Cheng J.F."/>
            <person name="Tapia R."/>
            <person name="Han C."/>
            <person name="Goodwin L."/>
            <person name="Pitluck S."/>
            <person name="Liolios K."/>
            <person name="Pagani I."/>
            <person name="Ivanova N."/>
            <person name="Mavromatis K."/>
            <person name="Chen A."/>
            <person name="Palaniappan K."/>
            <person name="Land M."/>
            <person name="Hauser L."/>
            <person name="Chang Y.J."/>
            <person name="Jeffries C.D."/>
            <person name="Detter J.C."/>
            <person name="Brambilla E."/>
            <person name="Rohde M."/>
            <person name="Goker M."/>
            <person name="Woyke T."/>
            <person name="Bristow J."/>
            <person name="Eisen J.A."/>
            <person name="Markowitz V."/>
            <person name="Hugenholtz P."/>
            <person name="Kyrpides N.C."/>
            <person name="Klenk H.P."/>
            <person name="Lucas S."/>
        </authorList>
    </citation>
    <scope>NUCLEOTIDE SEQUENCE [LARGE SCALE GENOMIC DNA]</scope>
    <source>
        <strain evidence="2">ATCC 35417 / DSM 20613 / JCM 6297 / CCUG 15421 / P 36-108</strain>
    </source>
</reference>
<evidence type="ECO:0008006" key="3">
    <source>
        <dbReference type="Google" id="ProtNLM"/>
    </source>
</evidence>
<name>E6SPJ7_BACT6</name>
<accession>E6SPJ7</accession>
<evidence type="ECO:0000313" key="1">
    <source>
        <dbReference type="EMBL" id="ADV42886.1"/>
    </source>
</evidence>
<dbReference type="eggNOG" id="COG4886">
    <property type="taxonomic scope" value="Bacteria"/>
</dbReference>
<organism evidence="1 2">
    <name type="scientific">Bacteroides helcogenes (strain ATCC 35417 / DSM 20613 / JCM 6297 / CCUG 15421 / P 36-108)</name>
    <dbReference type="NCBI Taxonomy" id="693979"/>
    <lineage>
        <taxon>Bacteria</taxon>
        <taxon>Pseudomonadati</taxon>
        <taxon>Bacteroidota</taxon>
        <taxon>Bacteroidia</taxon>
        <taxon>Bacteroidales</taxon>
        <taxon>Bacteroidaceae</taxon>
        <taxon>Bacteroides</taxon>
    </lineage>
</organism>
<dbReference type="EMBL" id="CP002352">
    <property type="protein sequence ID" value="ADV42886.1"/>
    <property type="molecule type" value="Genomic_DNA"/>
</dbReference>
<proteinExistence type="predicted"/>
<dbReference type="STRING" id="693979.Bache_0869"/>
<sequence length="462" mass="50181">MLKENVPLTIAEDGSYSIPSDKINLAGLESGATYTLIIASNMEDKNTADVSFSFDAMQFKVKTTAASTQFTMPIATGATSAIAILWGDTDGKDDKEILTVDATNRAKTYATAGTYTVRLLAAQTDRTQKQIPEFNFGKYPTVTWDGNNTYNRNTNAEMLVSVDSPLLNSDATDLGGVFYGTANLSSIHEDAFRYYPNATSFYDAFYTVNTALNNSMTAIPAKLFAYNTKVTNFCETFGNLRALVSVPEDLFANCQNATDMSYTFYSCKALTTVPANLFANNKSITTFRNLFGSCSALNNVPAALFANNTEVTTFVLTFRSCTSLKSVPKGLFANNKKAFNFCNTFHGCNSLVDFEYVFINNDSEKATRFASLDKPIDVNNMLSGVGSSSTSGAANYNAIDFSSYTYSANGGFTWDKDQAPYVNAATTFKNYSTVSKYYGGYVTSCAAKGAVAYPNGYGWDAI</sequence>
<dbReference type="HOGENOM" id="CLU_020663_0_0_10"/>
<dbReference type="OrthoDB" id="1050622at2"/>